<protein>
    <recommendedName>
        <fullName evidence="2">General transcription factor 3C polypeptide 1 winged-helix domain-containing protein</fullName>
    </recommendedName>
</protein>
<feature type="transmembrane region" description="Helical" evidence="1">
    <location>
        <begin position="61"/>
        <end position="84"/>
    </location>
</feature>
<accession>A0ABR3AZT4</accession>
<evidence type="ECO:0000256" key="1">
    <source>
        <dbReference type="SAM" id="Phobius"/>
    </source>
</evidence>
<reference evidence="3 4" key="1">
    <citation type="submission" date="2024-04" db="EMBL/GenBank/DDBJ databases">
        <title>Symmetric and asymmetric DNA N6-adenine methylation regulates different biological responses in Mucorales.</title>
        <authorList>
            <consortium name="Lawrence Berkeley National Laboratory"/>
            <person name="Lax C."/>
            <person name="Mondo S.J."/>
            <person name="Osorio-Concepcion M."/>
            <person name="Muszewska A."/>
            <person name="Corrochano-Luque M."/>
            <person name="Gutierrez G."/>
            <person name="Riley R."/>
            <person name="Lipzen A."/>
            <person name="Guo J."/>
            <person name="Hundley H."/>
            <person name="Amirebrahimi M."/>
            <person name="Ng V."/>
            <person name="Lorenzo-Gutierrez D."/>
            <person name="Binder U."/>
            <person name="Yang J."/>
            <person name="Song Y."/>
            <person name="Canovas D."/>
            <person name="Navarro E."/>
            <person name="Freitag M."/>
            <person name="Gabaldon T."/>
            <person name="Grigoriev I.V."/>
            <person name="Corrochano L.M."/>
            <person name="Nicolas F.E."/>
            <person name="Garre V."/>
        </authorList>
    </citation>
    <scope>NUCLEOTIDE SEQUENCE [LARGE SCALE GENOMIC DNA]</scope>
    <source>
        <strain evidence="3 4">L51</strain>
    </source>
</reference>
<evidence type="ECO:0000313" key="3">
    <source>
        <dbReference type="EMBL" id="KAL0085096.1"/>
    </source>
</evidence>
<keyword evidence="1" id="KW-0472">Membrane</keyword>
<keyword evidence="4" id="KW-1185">Reference proteome</keyword>
<organism evidence="3 4">
    <name type="scientific">Phycomyces blakesleeanus</name>
    <dbReference type="NCBI Taxonomy" id="4837"/>
    <lineage>
        <taxon>Eukaryota</taxon>
        <taxon>Fungi</taxon>
        <taxon>Fungi incertae sedis</taxon>
        <taxon>Mucoromycota</taxon>
        <taxon>Mucoromycotina</taxon>
        <taxon>Mucoromycetes</taxon>
        <taxon>Mucorales</taxon>
        <taxon>Phycomycetaceae</taxon>
        <taxon>Phycomyces</taxon>
    </lineage>
</organism>
<evidence type="ECO:0000259" key="2">
    <source>
        <dbReference type="Pfam" id="PF23704"/>
    </source>
</evidence>
<sequence length="85" mass="9837">MFDKLLSSIVEDIAVEGRKGCNLDKLWSFIENSGQTYISQTIDEGCTPLAFKLDDKYKSYLWPYISKLNGLLFSLVHTFIYIYID</sequence>
<proteinExistence type="predicted"/>
<dbReference type="Pfam" id="PF23704">
    <property type="entry name" value="WHD_GTF3C1_N"/>
    <property type="match status" value="1"/>
</dbReference>
<keyword evidence="1" id="KW-0812">Transmembrane</keyword>
<feature type="domain" description="General transcription factor 3C polypeptide 1 winged-helix" evidence="2">
    <location>
        <begin position="3"/>
        <end position="35"/>
    </location>
</feature>
<dbReference type="Proteomes" id="UP001448207">
    <property type="component" value="Unassembled WGS sequence"/>
</dbReference>
<gene>
    <name evidence="3" type="ORF">J3Q64DRAFT_1745536</name>
</gene>
<keyword evidence="1" id="KW-1133">Transmembrane helix</keyword>
<comment type="caution">
    <text evidence="3">The sequence shown here is derived from an EMBL/GenBank/DDBJ whole genome shotgun (WGS) entry which is preliminary data.</text>
</comment>
<name>A0ABR3AZT4_PHYBL</name>
<dbReference type="InterPro" id="IPR056428">
    <property type="entry name" value="WH_GTF3C1"/>
</dbReference>
<dbReference type="EMBL" id="JBCLYO010000011">
    <property type="protein sequence ID" value="KAL0085096.1"/>
    <property type="molecule type" value="Genomic_DNA"/>
</dbReference>
<evidence type="ECO:0000313" key="4">
    <source>
        <dbReference type="Proteomes" id="UP001448207"/>
    </source>
</evidence>